<sequence length="209" mass="24885">MKMIINVLFNRVKAWFFIILGLLRRSLCCLRRRRRLSCDSDTLTTIGIIPQYENRQKQDELQNWNTWEDPVGVITDHKPQTVQQHIEHYRQQATVKPQEEPQTDLFEDMTPQITRQTKILLRQENDQRNSTHLSRLSFVQDAVVPSNDAAELGSWEESETNGIWDDAQQWDTEQMIREKKRQERELRLAELTKKRLEREQLKTLGSRIS</sequence>
<reference evidence="2 3" key="1">
    <citation type="journal article" date="2017" name="Gigascience">
        <title>Genome sequence of the small brown planthopper, Laodelphax striatellus.</title>
        <authorList>
            <person name="Zhu J."/>
            <person name="Jiang F."/>
            <person name="Wang X."/>
            <person name="Yang P."/>
            <person name="Bao Y."/>
            <person name="Zhao W."/>
            <person name="Wang W."/>
            <person name="Lu H."/>
            <person name="Wang Q."/>
            <person name="Cui N."/>
            <person name="Li J."/>
            <person name="Chen X."/>
            <person name="Luo L."/>
            <person name="Yu J."/>
            <person name="Kang L."/>
            <person name="Cui F."/>
        </authorList>
    </citation>
    <scope>NUCLEOTIDE SEQUENCE [LARGE SCALE GENOMIC DNA]</scope>
    <source>
        <strain evidence="2">Lst14</strain>
    </source>
</reference>
<accession>A0A482WXJ6</accession>
<dbReference type="EMBL" id="QKKF02022802">
    <property type="protein sequence ID" value="RZF38234.1"/>
    <property type="molecule type" value="Genomic_DNA"/>
</dbReference>
<evidence type="ECO:0000256" key="1">
    <source>
        <dbReference type="SAM" id="Coils"/>
    </source>
</evidence>
<gene>
    <name evidence="2" type="ORF">LSTR_LSTR005595</name>
</gene>
<protein>
    <recommendedName>
        <fullName evidence="4">Receptor-binding cancer antigen expressed on SiSo cells</fullName>
    </recommendedName>
</protein>
<comment type="caution">
    <text evidence="2">The sequence shown here is derived from an EMBL/GenBank/DDBJ whole genome shotgun (WGS) entry which is preliminary data.</text>
</comment>
<dbReference type="PANTHER" id="PTHR15208:SF2">
    <property type="entry name" value="RECEPTOR-BINDING CANCER ANTIGEN EXPRESSED ON SISO CELLS"/>
    <property type="match status" value="1"/>
</dbReference>
<feature type="coiled-coil region" evidence="1">
    <location>
        <begin position="172"/>
        <end position="199"/>
    </location>
</feature>
<name>A0A482WXJ6_LAOST</name>
<dbReference type="Proteomes" id="UP000291343">
    <property type="component" value="Unassembled WGS sequence"/>
</dbReference>
<keyword evidence="1" id="KW-0175">Coiled coil</keyword>
<dbReference type="SMR" id="A0A482WXJ6"/>
<evidence type="ECO:0000313" key="2">
    <source>
        <dbReference type="EMBL" id="RZF38234.1"/>
    </source>
</evidence>
<evidence type="ECO:0008006" key="4">
    <source>
        <dbReference type="Google" id="ProtNLM"/>
    </source>
</evidence>
<dbReference type="AlphaFoldDB" id="A0A482WXJ6"/>
<dbReference type="STRING" id="195883.A0A482WXJ6"/>
<dbReference type="PIRSF" id="PIRSF034247">
    <property type="entry name" value="RCAS1"/>
    <property type="match status" value="1"/>
</dbReference>
<proteinExistence type="predicted"/>
<dbReference type="InterPro" id="IPR017025">
    <property type="entry name" value="Cancer-assoc_antigen_RCAS1"/>
</dbReference>
<dbReference type="PANTHER" id="PTHR15208">
    <property type="entry name" value="RECEPTOR-BINDING CANCER ANTIGEN EXPRESSED ON SISO CELLS CANCER ASSOCIATED SURFACE ANTIGEN RCAS1 ESTROGEN RECEPTOR-BINDING FRAGMENT- ASSOCIATED GENE 9 PROTEIN"/>
    <property type="match status" value="1"/>
</dbReference>
<organism evidence="2 3">
    <name type="scientific">Laodelphax striatellus</name>
    <name type="common">Small brown planthopper</name>
    <name type="synonym">Delphax striatella</name>
    <dbReference type="NCBI Taxonomy" id="195883"/>
    <lineage>
        <taxon>Eukaryota</taxon>
        <taxon>Metazoa</taxon>
        <taxon>Ecdysozoa</taxon>
        <taxon>Arthropoda</taxon>
        <taxon>Hexapoda</taxon>
        <taxon>Insecta</taxon>
        <taxon>Pterygota</taxon>
        <taxon>Neoptera</taxon>
        <taxon>Paraneoptera</taxon>
        <taxon>Hemiptera</taxon>
        <taxon>Auchenorrhyncha</taxon>
        <taxon>Fulgoroidea</taxon>
        <taxon>Delphacidae</taxon>
        <taxon>Criomorphinae</taxon>
        <taxon>Laodelphax</taxon>
    </lineage>
</organism>
<keyword evidence="3" id="KW-1185">Reference proteome</keyword>
<dbReference type="InParanoid" id="A0A482WXJ6"/>
<dbReference type="FunCoup" id="A0A482WXJ6">
    <property type="interactions" value="61"/>
</dbReference>
<dbReference type="OrthoDB" id="10017216at2759"/>
<evidence type="ECO:0000313" key="3">
    <source>
        <dbReference type="Proteomes" id="UP000291343"/>
    </source>
</evidence>
<dbReference type="GO" id="GO:0030141">
    <property type="term" value="C:secretory granule"/>
    <property type="evidence" value="ECO:0007669"/>
    <property type="project" value="TreeGrafter"/>
</dbReference>